<dbReference type="Gene3D" id="3.30.700.10">
    <property type="entry name" value="Glycoprotein, Type 4 Pilin"/>
    <property type="match status" value="1"/>
</dbReference>
<protein>
    <recommendedName>
        <fullName evidence="4">Prepilin-type N-terminal cleavage/methylation domain-containing protein</fullName>
    </recommendedName>
</protein>
<dbReference type="InterPro" id="IPR045584">
    <property type="entry name" value="Pilin-like"/>
</dbReference>
<name>A0A2H0Y1L6_UNCSA</name>
<keyword evidence="1" id="KW-1133">Transmembrane helix</keyword>
<evidence type="ECO:0000256" key="1">
    <source>
        <dbReference type="SAM" id="Phobius"/>
    </source>
</evidence>
<dbReference type="NCBIfam" id="TIGR02532">
    <property type="entry name" value="IV_pilin_GFxxxE"/>
    <property type="match status" value="1"/>
</dbReference>
<keyword evidence="1" id="KW-0472">Membrane</keyword>
<dbReference type="Pfam" id="PF07963">
    <property type="entry name" value="N_methyl"/>
    <property type="match status" value="1"/>
</dbReference>
<proteinExistence type="predicted"/>
<accession>A0A2H0Y1L6</accession>
<dbReference type="InterPro" id="IPR012902">
    <property type="entry name" value="N_methyl_site"/>
</dbReference>
<dbReference type="EMBL" id="PEYM01000008">
    <property type="protein sequence ID" value="PIS31590.1"/>
    <property type="molecule type" value="Genomic_DNA"/>
</dbReference>
<organism evidence="2 3">
    <name type="scientific">Candidatus Saganbacteria bacterium CG08_land_8_20_14_0_20_45_16</name>
    <dbReference type="NCBI Taxonomy" id="2014293"/>
    <lineage>
        <taxon>Bacteria</taxon>
        <taxon>Bacillati</taxon>
        <taxon>Saganbacteria</taxon>
    </lineage>
</organism>
<comment type="caution">
    <text evidence="2">The sequence shown here is derived from an EMBL/GenBank/DDBJ whole genome shotgun (WGS) entry which is preliminary data.</text>
</comment>
<dbReference type="PROSITE" id="PS00409">
    <property type="entry name" value="PROKAR_NTER_METHYL"/>
    <property type="match status" value="1"/>
</dbReference>
<evidence type="ECO:0000313" key="3">
    <source>
        <dbReference type="Proteomes" id="UP000231343"/>
    </source>
</evidence>
<reference evidence="2 3" key="1">
    <citation type="submission" date="2017-09" db="EMBL/GenBank/DDBJ databases">
        <title>Depth-based differentiation of microbial function through sediment-hosted aquifers and enrichment of novel symbionts in the deep terrestrial subsurface.</title>
        <authorList>
            <person name="Probst A.J."/>
            <person name="Ladd B."/>
            <person name="Jarett J.K."/>
            <person name="Geller-Mcgrath D.E."/>
            <person name="Sieber C.M."/>
            <person name="Emerson J.B."/>
            <person name="Anantharaman K."/>
            <person name="Thomas B.C."/>
            <person name="Malmstrom R."/>
            <person name="Stieglmeier M."/>
            <person name="Klingl A."/>
            <person name="Woyke T."/>
            <person name="Ryan C.M."/>
            <person name="Banfield J.F."/>
        </authorList>
    </citation>
    <scope>NUCLEOTIDE SEQUENCE [LARGE SCALE GENOMIC DNA]</scope>
    <source>
        <strain evidence="2">CG08_land_8_20_14_0_20_45_16</strain>
    </source>
</reference>
<evidence type="ECO:0008006" key="4">
    <source>
        <dbReference type="Google" id="ProtNLM"/>
    </source>
</evidence>
<dbReference type="SUPFAM" id="SSF54523">
    <property type="entry name" value="Pili subunits"/>
    <property type="match status" value="1"/>
</dbReference>
<dbReference type="AlphaFoldDB" id="A0A2H0Y1L6"/>
<feature type="transmembrane region" description="Helical" evidence="1">
    <location>
        <begin position="12"/>
        <end position="33"/>
    </location>
</feature>
<sequence length="167" mass="18441">MKIRQGFTLVELVVVIALVGILSAIIIPCFVNLSDKADEGQFKMTMATFKISVHQIHLKWIMDEQPATITVNGIVINMTVAGWPTDTVDSNHVLLPETEFDGRPAVKLWYALLRPAPLILGVGDAAPSGWHGSVLTGDQMTFTCFQTTTNRAFRYDRSNGEIEQVLP</sequence>
<gene>
    <name evidence="2" type="ORF">COT42_00810</name>
</gene>
<dbReference type="Proteomes" id="UP000231343">
    <property type="component" value="Unassembled WGS sequence"/>
</dbReference>
<keyword evidence="1" id="KW-0812">Transmembrane</keyword>
<evidence type="ECO:0000313" key="2">
    <source>
        <dbReference type="EMBL" id="PIS31590.1"/>
    </source>
</evidence>